<feature type="compositionally biased region" description="Basic and acidic residues" evidence="7">
    <location>
        <begin position="353"/>
        <end position="365"/>
    </location>
</feature>
<dbReference type="EMBL" id="JAPXFL010000005">
    <property type="protein sequence ID" value="KAK9506732.1"/>
    <property type="molecule type" value="Genomic_DNA"/>
</dbReference>
<evidence type="ECO:0000256" key="7">
    <source>
        <dbReference type="SAM" id="MobiDB-lite"/>
    </source>
</evidence>
<dbReference type="PANTHER" id="PTHR10825:SF29">
    <property type="entry name" value="POLYCOMB GROUP RING FINGER PROTEIN 1"/>
    <property type="match status" value="1"/>
</dbReference>
<comment type="subcellular location">
    <subcellularLocation>
        <location evidence="1">Nucleus</location>
    </subcellularLocation>
</comment>
<evidence type="ECO:0000256" key="5">
    <source>
        <dbReference type="ARBA" id="ARBA00023242"/>
    </source>
</evidence>
<evidence type="ECO:0000256" key="3">
    <source>
        <dbReference type="ARBA" id="ARBA00022771"/>
    </source>
</evidence>
<feature type="compositionally biased region" description="Basic and acidic residues" evidence="7">
    <location>
        <begin position="437"/>
        <end position="448"/>
    </location>
</feature>
<feature type="region of interest" description="Disordered" evidence="7">
    <location>
        <begin position="626"/>
        <end position="919"/>
    </location>
</feature>
<reference evidence="9 10" key="1">
    <citation type="submission" date="2022-12" db="EMBL/GenBank/DDBJ databases">
        <title>Chromosome-level genome assembly of true bugs.</title>
        <authorList>
            <person name="Ma L."/>
            <person name="Li H."/>
        </authorList>
    </citation>
    <scope>NUCLEOTIDE SEQUENCE [LARGE SCALE GENOMIC DNA]</scope>
    <source>
        <strain evidence="9">Lab_2022b</strain>
    </source>
</reference>
<dbReference type="GO" id="GO:0008270">
    <property type="term" value="F:zinc ion binding"/>
    <property type="evidence" value="ECO:0007669"/>
    <property type="project" value="UniProtKB-KW"/>
</dbReference>
<dbReference type="GO" id="GO:0035102">
    <property type="term" value="C:PRC1 complex"/>
    <property type="evidence" value="ECO:0007669"/>
    <property type="project" value="TreeGrafter"/>
</dbReference>
<evidence type="ECO:0000256" key="1">
    <source>
        <dbReference type="ARBA" id="ARBA00004123"/>
    </source>
</evidence>
<feature type="compositionally biased region" description="Basic residues" evidence="7">
    <location>
        <begin position="700"/>
        <end position="719"/>
    </location>
</feature>
<dbReference type="PROSITE" id="PS50089">
    <property type="entry name" value="ZF_RING_2"/>
    <property type="match status" value="1"/>
</dbReference>
<gene>
    <name evidence="9" type="ORF">O3M35_008611</name>
</gene>
<dbReference type="InterPro" id="IPR017907">
    <property type="entry name" value="Znf_RING_CS"/>
</dbReference>
<name>A0AAW1D8E1_9HEMI</name>
<sequence length="1172" mass="134884">MFLSVQRMFEARPPGGRRRTLVREVNPHLICVLCSGYFIEATTIVECLHTFCRSCLVKYLENSKFCPKCDVQLHKNNPLLSVRCDPTLQQLVYKLIPGLYSNEMARRRKYYSELGGPTSDPDCGVFPIGDQYFSPDDSISLSLEFINGAKDEESGSDTDESSAEKQAGMNSVHHRRYLQCPAAVTMSHLKKFLRMKYCLSQDHKVDIIYGGEVLTDDFSLMDVAYTFSWNKTTPMRFKFRLLQRYSVPVPDTPPTKDLEIRESTSPPSVHSEPELTVHKESAPKLQLKTLTVQVQKLSSNIVEPLFYKSDIKPNKQSIESSVAINNNNNNNNNNNYGPPKVKPLVRHKPGPKSRTEGRTRIEIKPTIKTSPDRGNMMLKRPLHSDEDPLQLHEDNEPEKKKSKFLNNTEYNKNSIHLSDNESESMSPLEQIYDEPLEERKRKMEEEERRKKKEEEEEKRKRKEEEEKRKKKEEEEKRKKREEEEKRRRREEEERKRKREEEEKKKRKEEEEKRKKREEEERRRKKEEEDRRRKKEEEERRKKKEEKMLAEEKKNYDDDIYEIGKWHMDSKKFEEKKLAAEKMEVDDDLTEEVKITRAVKEEQAIEGKSAKEENSNNIEKKNVVNEDIKNELEKQRYDENEMKRKLTKDKSYLEDDDDENSLRIMTPPVEDMSVDEIVPEQAPPPLIAEVQPIMRSEERRKEKKKSKKAKHHHHHRHHDRKRDSPPAATILHSSENDIMKLKIKLTEVNSKVPKYSVVDGNSEERKEPKENGHSHKLAEKEKEKIKEKEKEKSLEKNKVKDEEPKMIAEIVKDKNEYNNSQNSRVEPICKDKLQQQIRPPRPKIPSKPVINTKPSVPVKQDVANVKPIMQSPPIKIQSPPPRQSPSPKSVPSPKPAPISKPSPPPTPKLNGTLEPLKMPPSTITVSKITAEEKRQMEQQKLLMSRNNNNGLDSKRPSLEIMLVNAPKKAETLASSAGQQLTETKPVPVKKVMRPTPPSIPLSRLGKGVGFGPKGSPPPLVLANKATCHDETGALDLSGKSSRKSPEIDKIAMRNLMTLSDTAVQIRNGIIPDMNSTTNPTSQLKIPIPGLTKPVYQPQHQRTIKPGQNQTVRQIPNPSALMFRQHTINGRSLPPPGVPLSSLTKMESMTRNLEKVTACLTVKAAGEAAAYASK</sequence>
<dbReference type="Gene3D" id="3.10.20.90">
    <property type="entry name" value="Phosphatidylinositol 3-kinase Catalytic Subunit, Chain A, domain 1"/>
    <property type="match status" value="1"/>
</dbReference>
<evidence type="ECO:0000313" key="9">
    <source>
        <dbReference type="EMBL" id="KAK9506732.1"/>
    </source>
</evidence>
<dbReference type="CDD" id="cd17082">
    <property type="entry name" value="RAWUL_PCGF2_like"/>
    <property type="match status" value="1"/>
</dbReference>
<dbReference type="SUPFAM" id="SSF57850">
    <property type="entry name" value="RING/U-box"/>
    <property type="match status" value="1"/>
</dbReference>
<dbReference type="PANTHER" id="PTHR10825">
    <property type="entry name" value="RING FINGER DOMAIN-CONTAINING, POLYCOMB GROUP COMPONENT"/>
    <property type="match status" value="1"/>
</dbReference>
<keyword evidence="2" id="KW-0479">Metal-binding</keyword>
<dbReference type="Pfam" id="PF16207">
    <property type="entry name" value="RAWUL"/>
    <property type="match status" value="1"/>
</dbReference>
<keyword evidence="4" id="KW-0862">Zinc</keyword>
<feature type="compositionally biased region" description="Basic and acidic residues" evidence="7">
    <location>
        <begin position="761"/>
        <end position="815"/>
    </location>
</feature>
<proteinExistence type="predicted"/>
<evidence type="ECO:0000313" key="10">
    <source>
        <dbReference type="Proteomes" id="UP001461498"/>
    </source>
</evidence>
<dbReference type="InterPro" id="IPR001841">
    <property type="entry name" value="Znf_RING"/>
</dbReference>
<dbReference type="GO" id="GO:0000122">
    <property type="term" value="P:negative regulation of transcription by RNA polymerase II"/>
    <property type="evidence" value="ECO:0007669"/>
    <property type="project" value="TreeGrafter"/>
</dbReference>
<feature type="compositionally biased region" description="Low complexity" evidence="7">
    <location>
        <begin position="325"/>
        <end position="335"/>
    </location>
</feature>
<dbReference type="AlphaFoldDB" id="A0AAW1D8E1"/>
<dbReference type="Pfam" id="PF13923">
    <property type="entry name" value="zf-C3HC4_2"/>
    <property type="match status" value="1"/>
</dbReference>
<dbReference type="GO" id="GO:1990841">
    <property type="term" value="F:promoter-specific chromatin binding"/>
    <property type="evidence" value="ECO:0007669"/>
    <property type="project" value="TreeGrafter"/>
</dbReference>
<organism evidence="9 10">
    <name type="scientific">Rhynocoris fuscipes</name>
    <dbReference type="NCBI Taxonomy" id="488301"/>
    <lineage>
        <taxon>Eukaryota</taxon>
        <taxon>Metazoa</taxon>
        <taxon>Ecdysozoa</taxon>
        <taxon>Arthropoda</taxon>
        <taxon>Hexapoda</taxon>
        <taxon>Insecta</taxon>
        <taxon>Pterygota</taxon>
        <taxon>Neoptera</taxon>
        <taxon>Paraneoptera</taxon>
        <taxon>Hemiptera</taxon>
        <taxon>Heteroptera</taxon>
        <taxon>Panheteroptera</taxon>
        <taxon>Cimicomorpha</taxon>
        <taxon>Reduviidae</taxon>
        <taxon>Harpactorinae</taxon>
        <taxon>Harpactorini</taxon>
        <taxon>Rhynocoris</taxon>
    </lineage>
</organism>
<dbReference type="InterPro" id="IPR032443">
    <property type="entry name" value="RAWUL"/>
</dbReference>
<comment type="caution">
    <text evidence="9">The sequence shown here is derived from an EMBL/GenBank/DDBJ whole genome shotgun (WGS) entry which is preliminary data.</text>
</comment>
<feature type="region of interest" description="Disordered" evidence="7">
    <location>
        <begin position="250"/>
        <end position="275"/>
    </location>
</feature>
<feature type="domain" description="RING-type" evidence="8">
    <location>
        <begin position="31"/>
        <end position="70"/>
    </location>
</feature>
<feature type="region of interest" description="Disordered" evidence="7">
    <location>
        <begin position="988"/>
        <end position="1009"/>
    </location>
</feature>
<dbReference type="SMART" id="SM00184">
    <property type="entry name" value="RING"/>
    <property type="match status" value="1"/>
</dbReference>
<feature type="region of interest" description="Disordered" evidence="7">
    <location>
        <begin position="150"/>
        <end position="170"/>
    </location>
</feature>
<evidence type="ECO:0000259" key="8">
    <source>
        <dbReference type="PROSITE" id="PS50089"/>
    </source>
</evidence>
<keyword evidence="3 6" id="KW-0863">Zinc-finger</keyword>
<dbReference type="Gene3D" id="3.30.40.10">
    <property type="entry name" value="Zinc/RING finger domain, C3HC4 (zinc finger)"/>
    <property type="match status" value="1"/>
</dbReference>
<feature type="region of interest" description="Disordered" evidence="7">
    <location>
        <begin position="323"/>
        <end position="552"/>
    </location>
</feature>
<dbReference type="PROSITE" id="PS00518">
    <property type="entry name" value="ZF_RING_1"/>
    <property type="match status" value="1"/>
</dbReference>
<feature type="compositionally biased region" description="Polar residues" evidence="7">
    <location>
        <begin position="404"/>
        <end position="427"/>
    </location>
</feature>
<keyword evidence="10" id="KW-1185">Reference proteome</keyword>
<dbReference type="Proteomes" id="UP001461498">
    <property type="component" value="Unassembled WGS sequence"/>
</dbReference>
<feature type="compositionally biased region" description="Basic and acidic residues" evidence="7">
    <location>
        <begin position="626"/>
        <end position="652"/>
    </location>
</feature>
<feature type="compositionally biased region" description="Basic and acidic residues" evidence="7">
    <location>
        <begin position="462"/>
        <end position="552"/>
    </location>
</feature>
<feature type="compositionally biased region" description="Basic and acidic residues" evidence="7">
    <location>
        <begin position="382"/>
        <end position="399"/>
    </location>
</feature>
<feature type="compositionally biased region" description="Pro residues" evidence="7">
    <location>
        <begin position="877"/>
        <end position="906"/>
    </location>
</feature>
<evidence type="ECO:0000256" key="6">
    <source>
        <dbReference type="PROSITE-ProRule" id="PRU00175"/>
    </source>
</evidence>
<accession>A0AAW1D8E1</accession>
<dbReference type="FunFam" id="3.30.40.10:FF:000122">
    <property type="entry name" value="polycomb group RING finger protein 1"/>
    <property type="match status" value="1"/>
</dbReference>
<feature type="compositionally biased region" description="Low complexity" evidence="7">
    <location>
        <begin position="865"/>
        <end position="876"/>
    </location>
</feature>
<evidence type="ECO:0000256" key="2">
    <source>
        <dbReference type="ARBA" id="ARBA00022723"/>
    </source>
</evidence>
<keyword evidence="5" id="KW-0539">Nucleus</keyword>
<protein>
    <recommendedName>
        <fullName evidence="8">RING-type domain-containing protein</fullName>
    </recommendedName>
</protein>
<dbReference type="InterPro" id="IPR013083">
    <property type="entry name" value="Znf_RING/FYVE/PHD"/>
</dbReference>
<evidence type="ECO:0000256" key="4">
    <source>
        <dbReference type="ARBA" id="ARBA00022833"/>
    </source>
</evidence>